<gene>
    <name evidence="2" type="ORF">Glove_166g218</name>
</gene>
<organism evidence="2 3">
    <name type="scientific">Diversispora epigaea</name>
    <dbReference type="NCBI Taxonomy" id="1348612"/>
    <lineage>
        <taxon>Eukaryota</taxon>
        <taxon>Fungi</taxon>
        <taxon>Fungi incertae sedis</taxon>
        <taxon>Mucoromycota</taxon>
        <taxon>Glomeromycotina</taxon>
        <taxon>Glomeromycetes</taxon>
        <taxon>Diversisporales</taxon>
        <taxon>Diversisporaceae</taxon>
        <taxon>Diversispora</taxon>
    </lineage>
</organism>
<protein>
    <submittedName>
        <fullName evidence="2">Uncharacterized protein</fullName>
    </submittedName>
</protein>
<comment type="caution">
    <text evidence="2">The sequence shown here is derived from an EMBL/GenBank/DDBJ whole genome shotgun (WGS) entry which is preliminary data.</text>
</comment>
<accession>A0A397IZU7</accession>
<proteinExistence type="predicted"/>
<evidence type="ECO:0000313" key="3">
    <source>
        <dbReference type="Proteomes" id="UP000266861"/>
    </source>
</evidence>
<feature type="compositionally biased region" description="Basic and acidic residues" evidence="1">
    <location>
        <begin position="66"/>
        <end position="84"/>
    </location>
</feature>
<dbReference type="Proteomes" id="UP000266861">
    <property type="component" value="Unassembled WGS sequence"/>
</dbReference>
<name>A0A397IZU7_9GLOM</name>
<keyword evidence="3" id="KW-1185">Reference proteome</keyword>
<evidence type="ECO:0000256" key="1">
    <source>
        <dbReference type="SAM" id="MobiDB-lite"/>
    </source>
</evidence>
<sequence>MAFQTLIPITIELVEEAIEVVLVRVATTVIVATKTTVSSIVDTSSSSFYLGERTIFDFGKTHKGYPHKDGFRRAKEDDNPEGKNNKSGNYENVYPDGKVR</sequence>
<dbReference type="EMBL" id="PQFF01000156">
    <property type="protein sequence ID" value="RHZ78210.1"/>
    <property type="molecule type" value="Genomic_DNA"/>
</dbReference>
<evidence type="ECO:0000313" key="2">
    <source>
        <dbReference type="EMBL" id="RHZ78210.1"/>
    </source>
</evidence>
<dbReference type="AlphaFoldDB" id="A0A397IZU7"/>
<reference evidence="2 3" key="1">
    <citation type="submission" date="2018-08" db="EMBL/GenBank/DDBJ databases">
        <title>Genome and evolution of the arbuscular mycorrhizal fungus Diversispora epigaea (formerly Glomus versiforme) and its bacterial endosymbionts.</title>
        <authorList>
            <person name="Sun X."/>
            <person name="Fei Z."/>
            <person name="Harrison M."/>
        </authorList>
    </citation>
    <scope>NUCLEOTIDE SEQUENCE [LARGE SCALE GENOMIC DNA]</scope>
    <source>
        <strain evidence="2 3">IT104</strain>
    </source>
</reference>
<feature type="region of interest" description="Disordered" evidence="1">
    <location>
        <begin position="62"/>
        <end position="100"/>
    </location>
</feature>